<reference evidence="2" key="1">
    <citation type="journal article" date="2019" name="Int. J. Syst. Evol. Microbiol.">
        <title>The Global Catalogue of Microorganisms (GCM) 10K type strain sequencing project: providing services to taxonomists for standard genome sequencing and annotation.</title>
        <authorList>
            <consortium name="The Broad Institute Genomics Platform"/>
            <consortium name="The Broad Institute Genome Sequencing Center for Infectious Disease"/>
            <person name="Wu L."/>
            <person name="Ma J."/>
        </authorList>
    </citation>
    <scope>NUCLEOTIDE SEQUENCE [LARGE SCALE GENOMIC DNA]</scope>
    <source>
        <strain evidence="2">CGMCC 1.16326</strain>
    </source>
</reference>
<evidence type="ECO:0000313" key="1">
    <source>
        <dbReference type="EMBL" id="MFC5393504.1"/>
    </source>
</evidence>
<name>A0ABW0HC14_9HYPH</name>
<organism evidence="1 2">
    <name type="scientific">Bosea vestrisii</name>
    <dbReference type="NCBI Taxonomy" id="151416"/>
    <lineage>
        <taxon>Bacteria</taxon>
        <taxon>Pseudomonadati</taxon>
        <taxon>Pseudomonadota</taxon>
        <taxon>Alphaproteobacteria</taxon>
        <taxon>Hyphomicrobiales</taxon>
        <taxon>Boseaceae</taxon>
        <taxon>Bosea</taxon>
    </lineage>
</organism>
<dbReference type="EMBL" id="JBHSLV010000020">
    <property type="protein sequence ID" value="MFC5393504.1"/>
    <property type="molecule type" value="Genomic_DNA"/>
</dbReference>
<protein>
    <submittedName>
        <fullName evidence="1">Uncharacterized protein</fullName>
    </submittedName>
</protein>
<sequence>MIPILLSCDGRLLASHAAIVLASAVAASGPTTLIRVVERNEPLLPDPSTDVESVRIIEIRGEGLGIAAHLDEALTAARREGRRAVLDLPASFLADASLLGRPDAVPVVPVGASGREISVARQVLSSSAKPSALQARSTPLARLLPLGRVEAAAATEDNDRSAFPLLGASLPRPRARDIDLVATWKPLPGLIRAGEAVLAEMGAAITSAPPAAGSTFPDAAGPGLAETLRGLADALDEHAEGVFPHPDELESAPLLDDWCASVRASPAMVGRVSGHPILPPGRRALTSEVFLTDGRSYARTLSRLYRLGRPKRLDGTATDRSVG</sequence>
<keyword evidence="2" id="KW-1185">Reference proteome</keyword>
<accession>A0ABW0HC14</accession>
<gene>
    <name evidence="1" type="ORF">ACFPPC_12725</name>
</gene>
<proteinExistence type="predicted"/>
<dbReference type="RefSeq" id="WP_377008492.1">
    <property type="nucleotide sequence ID" value="NZ_JBHSLV010000020.1"/>
</dbReference>
<comment type="caution">
    <text evidence="1">The sequence shown here is derived from an EMBL/GenBank/DDBJ whole genome shotgun (WGS) entry which is preliminary data.</text>
</comment>
<evidence type="ECO:0000313" key="2">
    <source>
        <dbReference type="Proteomes" id="UP001596104"/>
    </source>
</evidence>
<dbReference type="Proteomes" id="UP001596104">
    <property type="component" value="Unassembled WGS sequence"/>
</dbReference>